<dbReference type="EMBL" id="QXGC01000143">
    <property type="protein sequence ID" value="KAE9247651.1"/>
    <property type="molecule type" value="Genomic_DNA"/>
</dbReference>
<evidence type="ECO:0000313" key="7">
    <source>
        <dbReference type="Proteomes" id="UP000488956"/>
    </source>
</evidence>
<dbReference type="EMBL" id="QXFX01000163">
    <property type="protein sequence ID" value="KAE9128131.1"/>
    <property type="molecule type" value="Genomic_DNA"/>
</dbReference>
<dbReference type="Proteomes" id="UP000460718">
    <property type="component" value="Unassembled WGS sequence"/>
</dbReference>
<sequence>MSLSILLLCRKLAWRSSTWSTHEQADGGSVRSLRNACHQNVILLLNRIRPITEHVFPPFQPMKKICLPRIPLTPPPHSM</sequence>
<evidence type="ECO:0000313" key="6">
    <source>
        <dbReference type="Proteomes" id="UP000476176"/>
    </source>
</evidence>
<protein>
    <recommendedName>
        <fullName evidence="8">Secreted protein</fullName>
    </recommendedName>
</protein>
<evidence type="ECO:0000313" key="4">
    <source>
        <dbReference type="EMBL" id="KAE9247651.1"/>
    </source>
</evidence>
<reference evidence="5 6" key="1">
    <citation type="submission" date="2018-09" db="EMBL/GenBank/DDBJ databases">
        <title>Genomic investigation of the strawberry pathogen Phytophthora fragariae indicates pathogenicity is determined by transcriptional variation in three key races.</title>
        <authorList>
            <person name="Adams T.M."/>
            <person name="Armitage A.D."/>
            <person name="Sobczyk M.K."/>
            <person name="Bates H.J."/>
            <person name="Dunwell J.M."/>
            <person name="Nellist C.F."/>
            <person name="Harrison R.J."/>
        </authorList>
    </citation>
    <scope>NUCLEOTIDE SEQUENCE [LARGE SCALE GENOMIC DNA]</scope>
    <source>
        <strain evidence="4 6">BC-23</strain>
        <strain evidence="3 7">ONT-3</strain>
        <strain evidence="2 5">SCRP245</strain>
    </source>
</reference>
<dbReference type="EMBL" id="QXFW01000329">
    <property type="protein sequence ID" value="KAE9015901.1"/>
    <property type="molecule type" value="Genomic_DNA"/>
</dbReference>
<comment type="caution">
    <text evidence="2">The sequence shown here is derived from an EMBL/GenBank/DDBJ whole genome shotgun (WGS) entry which is preliminary data.</text>
</comment>
<accession>A0A6A3L915</accession>
<evidence type="ECO:0000313" key="3">
    <source>
        <dbReference type="EMBL" id="KAE9128131.1"/>
    </source>
</evidence>
<feature type="signal peptide" evidence="1">
    <location>
        <begin position="1"/>
        <end position="20"/>
    </location>
</feature>
<feature type="chain" id="PRO_5036380028" description="Secreted protein" evidence="1">
    <location>
        <begin position="21"/>
        <end position="79"/>
    </location>
</feature>
<gene>
    <name evidence="4" type="ORF">PF004_g4226</name>
    <name evidence="3" type="ORF">PF010_g4613</name>
    <name evidence="2" type="ORF">PF011_g7413</name>
</gene>
<keyword evidence="1" id="KW-0732">Signal</keyword>
<dbReference type="Proteomes" id="UP000476176">
    <property type="component" value="Unassembled WGS sequence"/>
</dbReference>
<dbReference type="AlphaFoldDB" id="A0A6A3L915"/>
<evidence type="ECO:0000313" key="5">
    <source>
        <dbReference type="Proteomes" id="UP000460718"/>
    </source>
</evidence>
<evidence type="ECO:0000313" key="2">
    <source>
        <dbReference type="EMBL" id="KAE9015901.1"/>
    </source>
</evidence>
<proteinExistence type="predicted"/>
<organism evidence="2 5">
    <name type="scientific">Phytophthora fragariae</name>
    <dbReference type="NCBI Taxonomy" id="53985"/>
    <lineage>
        <taxon>Eukaryota</taxon>
        <taxon>Sar</taxon>
        <taxon>Stramenopiles</taxon>
        <taxon>Oomycota</taxon>
        <taxon>Peronosporomycetes</taxon>
        <taxon>Peronosporales</taxon>
        <taxon>Peronosporaceae</taxon>
        <taxon>Phytophthora</taxon>
    </lineage>
</organism>
<dbReference type="Proteomes" id="UP000488956">
    <property type="component" value="Unassembled WGS sequence"/>
</dbReference>
<evidence type="ECO:0008006" key="8">
    <source>
        <dbReference type="Google" id="ProtNLM"/>
    </source>
</evidence>
<evidence type="ECO:0000256" key="1">
    <source>
        <dbReference type="SAM" id="SignalP"/>
    </source>
</evidence>
<name>A0A6A3L915_9STRA</name>